<gene>
    <name evidence="1" type="ORF">CPB83DRAFT_697162</name>
</gene>
<evidence type="ECO:0000313" key="2">
    <source>
        <dbReference type="Proteomes" id="UP000807306"/>
    </source>
</evidence>
<dbReference type="Proteomes" id="UP000807306">
    <property type="component" value="Unassembled WGS sequence"/>
</dbReference>
<reference evidence="1" key="1">
    <citation type="submission" date="2020-11" db="EMBL/GenBank/DDBJ databases">
        <authorList>
            <consortium name="DOE Joint Genome Institute"/>
            <person name="Ahrendt S."/>
            <person name="Riley R."/>
            <person name="Andreopoulos W."/>
            <person name="Labutti K."/>
            <person name="Pangilinan J."/>
            <person name="Ruiz-Duenas F.J."/>
            <person name="Barrasa J.M."/>
            <person name="Sanchez-Garcia M."/>
            <person name="Camarero S."/>
            <person name="Miyauchi S."/>
            <person name="Serrano A."/>
            <person name="Linde D."/>
            <person name="Babiker R."/>
            <person name="Drula E."/>
            <person name="Ayuso-Fernandez I."/>
            <person name="Pacheco R."/>
            <person name="Padilla G."/>
            <person name="Ferreira P."/>
            <person name="Barriuso J."/>
            <person name="Kellner H."/>
            <person name="Castanera R."/>
            <person name="Alfaro M."/>
            <person name="Ramirez L."/>
            <person name="Pisabarro A.G."/>
            <person name="Kuo A."/>
            <person name="Tritt A."/>
            <person name="Lipzen A."/>
            <person name="He G."/>
            <person name="Yan M."/>
            <person name="Ng V."/>
            <person name="Cullen D."/>
            <person name="Martin F."/>
            <person name="Rosso M.-N."/>
            <person name="Henrissat B."/>
            <person name="Hibbett D."/>
            <person name="Martinez A.T."/>
            <person name="Grigoriev I.V."/>
        </authorList>
    </citation>
    <scope>NUCLEOTIDE SEQUENCE</scope>
    <source>
        <strain evidence="1">CBS 506.95</strain>
    </source>
</reference>
<dbReference type="EMBL" id="MU157921">
    <property type="protein sequence ID" value="KAF9523279.1"/>
    <property type="molecule type" value="Genomic_DNA"/>
</dbReference>
<comment type="caution">
    <text evidence="1">The sequence shown here is derived from an EMBL/GenBank/DDBJ whole genome shotgun (WGS) entry which is preliminary data.</text>
</comment>
<organism evidence="1 2">
    <name type="scientific">Crepidotus variabilis</name>
    <dbReference type="NCBI Taxonomy" id="179855"/>
    <lineage>
        <taxon>Eukaryota</taxon>
        <taxon>Fungi</taxon>
        <taxon>Dikarya</taxon>
        <taxon>Basidiomycota</taxon>
        <taxon>Agaricomycotina</taxon>
        <taxon>Agaricomycetes</taxon>
        <taxon>Agaricomycetidae</taxon>
        <taxon>Agaricales</taxon>
        <taxon>Agaricineae</taxon>
        <taxon>Crepidotaceae</taxon>
        <taxon>Crepidotus</taxon>
    </lineage>
</organism>
<accession>A0A9P6JJY2</accession>
<evidence type="ECO:0000313" key="1">
    <source>
        <dbReference type="EMBL" id="KAF9523279.1"/>
    </source>
</evidence>
<dbReference type="AlphaFoldDB" id="A0A9P6JJY2"/>
<keyword evidence="2" id="KW-1185">Reference proteome</keyword>
<protein>
    <submittedName>
        <fullName evidence="1">Uncharacterized protein</fullName>
    </submittedName>
</protein>
<proteinExistence type="predicted"/>
<name>A0A9P6JJY2_9AGAR</name>
<sequence>MILLRFHLRYTFTDSLPVYIELLGAKASFLPPRTPPPSCTKSLPRLHFSYHNSTYISSSLVVRDLFVGTVPPSYLYSSTLPQIRKPYTRSQSKNNLFRYYIRLLSLLHPSPLVGSRRGHDACCTLHNTTVCCWLISGSFQFRRVRDLVN</sequence>